<dbReference type="PANTHER" id="PTHR34934:SF1">
    <property type="entry name" value="FLAVIN-DEPENDENT THYMIDYLATE SYNTHASE"/>
    <property type="match status" value="1"/>
</dbReference>
<dbReference type="InterPro" id="IPR003669">
    <property type="entry name" value="Thymidylate_synthase_ThyX"/>
</dbReference>
<comment type="similarity">
    <text evidence="1">Belongs to the thymidylate synthase ThyX family.</text>
</comment>
<dbReference type="GO" id="GO:0050797">
    <property type="term" value="F:thymidylate synthase (FAD) activity"/>
    <property type="evidence" value="ECO:0007669"/>
    <property type="project" value="UniProtKB-UniRule"/>
</dbReference>
<feature type="binding site" evidence="1">
    <location>
        <begin position="81"/>
        <end position="84"/>
    </location>
    <ligand>
        <name>dUMP</name>
        <dbReference type="ChEBI" id="CHEBI:246422"/>
        <note>ligand shared between dimeric partners</note>
    </ligand>
</feature>
<comment type="catalytic activity">
    <reaction evidence="1">
        <text>dUMP + (6R)-5,10-methylene-5,6,7,8-tetrahydrofolate + NADPH + H(+) = dTMP + (6S)-5,6,7,8-tetrahydrofolate + NADP(+)</text>
        <dbReference type="Rhea" id="RHEA:29043"/>
        <dbReference type="ChEBI" id="CHEBI:15378"/>
        <dbReference type="ChEBI" id="CHEBI:15636"/>
        <dbReference type="ChEBI" id="CHEBI:57453"/>
        <dbReference type="ChEBI" id="CHEBI:57783"/>
        <dbReference type="ChEBI" id="CHEBI:58349"/>
        <dbReference type="ChEBI" id="CHEBI:63528"/>
        <dbReference type="ChEBI" id="CHEBI:246422"/>
        <dbReference type="EC" id="2.1.1.148"/>
    </reaction>
</comment>
<feature type="binding site" description="in other chain" evidence="1">
    <location>
        <position position="160"/>
    </location>
    <ligand>
        <name>dUMP</name>
        <dbReference type="ChEBI" id="CHEBI:246422"/>
        <note>ligand shared between dimeric partners</note>
    </ligand>
</feature>
<dbReference type="PROSITE" id="PS51331">
    <property type="entry name" value="THYX"/>
    <property type="match status" value="1"/>
</dbReference>
<gene>
    <name evidence="1" type="primary">thyX</name>
    <name evidence="2" type="ORF">MAG551_00980</name>
</gene>
<dbReference type="GO" id="GO:0070402">
    <property type="term" value="F:NADPH binding"/>
    <property type="evidence" value="ECO:0007669"/>
    <property type="project" value="TreeGrafter"/>
</dbReference>
<dbReference type="Gene3D" id="3.30.1360.170">
    <property type="match status" value="1"/>
</dbReference>
<evidence type="ECO:0000313" key="2">
    <source>
        <dbReference type="EMBL" id="MBS1257927.1"/>
    </source>
</evidence>
<dbReference type="EMBL" id="JAANXD010000041">
    <property type="protein sequence ID" value="MBS1257927.1"/>
    <property type="molecule type" value="Genomic_DNA"/>
</dbReference>
<dbReference type="GO" id="GO:0006231">
    <property type="term" value="P:dTMP biosynthetic process"/>
    <property type="evidence" value="ECO:0007669"/>
    <property type="project" value="UniProtKB-UniRule"/>
</dbReference>
<comment type="function">
    <text evidence="1">Catalyzes the reductive methylation of 2'-deoxyuridine-5'-monophosphate (dUMP) to 2'-deoxythymidine-5'-monophosphate (dTMP) while utilizing 5,10-methylenetetrahydrofolate (mTHF) as the methyl donor, and NADPH and FADH(2) as the reductant.</text>
</comment>
<keyword evidence="1" id="KW-0489">Methyltransferase</keyword>
<dbReference type="GO" id="GO:0006235">
    <property type="term" value="P:dTTP biosynthetic process"/>
    <property type="evidence" value="ECO:0007669"/>
    <property type="project" value="UniProtKB-UniRule"/>
</dbReference>
<dbReference type="PANTHER" id="PTHR34934">
    <property type="entry name" value="FLAVIN-DEPENDENT THYMIDYLATE SYNTHASE"/>
    <property type="match status" value="1"/>
</dbReference>
<dbReference type="Proteomes" id="UP000722750">
    <property type="component" value="Unassembled WGS sequence"/>
</dbReference>
<protein>
    <recommendedName>
        <fullName evidence="1">Flavin-dependent thymidylate synthase</fullName>
        <shortName evidence="1">FDTS</shortName>
        <ecNumber evidence="1">2.1.1.148</ecNumber>
    </recommendedName>
    <alternativeName>
        <fullName evidence="1">FAD-dependent thymidylate synthase</fullName>
    </alternativeName>
    <alternativeName>
        <fullName evidence="1">Thymidylate synthase ThyX</fullName>
        <shortName evidence="1">TS</shortName>
        <shortName evidence="1">TSase</shortName>
    </alternativeName>
</protein>
<feature type="binding site" evidence="1">
    <location>
        <position position="187"/>
    </location>
    <ligand>
        <name>dUMP</name>
        <dbReference type="ChEBI" id="CHEBI:246422"/>
        <note>ligand shared between dimeric partners</note>
    </ligand>
</feature>
<dbReference type="AlphaFoldDB" id="A0A942A4F3"/>
<dbReference type="GO" id="GO:0050660">
    <property type="term" value="F:flavin adenine dinucleotide binding"/>
    <property type="evidence" value="ECO:0007669"/>
    <property type="project" value="UniProtKB-UniRule"/>
</dbReference>
<feature type="binding site" evidence="1">
    <location>
        <position position="182"/>
    </location>
    <ligand>
        <name>FAD</name>
        <dbReference type="ChEBI" id="CHEBI:57692"/>
        <note>ligand shared between neighboring subunits</note>
    </ligand>
</feature>
<keyword evidence="1" id="KW-0274">FAD</keyword>
<dbReference type="InterPro" id="IPR036098">
    <property type="entry name" value="Thymidylate_synthase_ThyX_sf"/>
</dbReference>
<keyword evidence="1" id="KW-0545">Nucleotide biosynthesis</keyword>
<dbReference type="Pfam" id="PF02511">
    <property type="entry name" value="Thy1"/>
    <property type="match status" value="1"/>
</dbReference>
<evidence type="ECO:0000256" key="1">
    <source>
        <dbReference type="HAMAP-Rule" id="MF_01408"/>
    </source>
</evidence>
<reference evidence="2" key="1">
    <citation type="journal article" date="2021" name="ISME J.">
        <title>Fine-scale metabolic discontinuity in a stratified prokaryote microbiome of a Red Sea deep halocline.</title>
        <authorList>
            <person name="Michoud G."/>
            <person name="Ngugi D.K."/>
            <person name="Barozzi A."/>
            <person name="Merlino G."/>
            <person name="Calleja M.L."/>
            <person name="Delgado-Huertas A."/>
            <person name="Moran X.A.G."/>
            <person name="Daffonchio D."/>
        </authorList>
    </citation>
    <scope>NUCLEOTIDE SEQUENCE</scope>
    <source>
        <strain evidence="2">SuakinDeep_MAG55_1</strain>
    </source>
</reference>
<dbReference type="SUPFAM" id="SSF69796">
    <property type="entry name" value="Thymidylate synthase-complementing protein Thy1"/>
    <property type="match status" value="1"/>
</dbReference>
<dbReference type="EC" id="2.1.1.148" evidence="1"/>
<dbReference type="GO" id="GO:0004799">
    <property type="term" value="F:thymidylate synthase activity"/>
    <property type="evidence" value="ECO:0007669"/>
    <property type="project" value="TreeGrafter"/>
</dbReference>
<dbReference type="NCBIfam" id="TIGR02170">
    <property type="entry name" value="thyX"/>
    <property type="match status" value="1"/>
</dbReference>
<comment type="caution">
    <text evidence="2">The sequence shown here is derived from an EMBL/GenBank/DDBJ whole genome shotgun (WGS) entry which is preliminary data.</text>
</comment>
<comment type="cofactor">
    <cofactor evidence="1">
        <name>FAD</name>
        <dbReference type="ChEBI" id="CHEBI:57692"/>
    </cofactor>
    <text evidence="1">Binds 4 FAD per tetramer. Each FAD binding site is formed by three monomers.</text>
</comment>
<feature type="binding site" description="in other chain" evidence="1">
    <location>
        <begin position="92"/>
        <end position="96"/>
    </location>
    <ligand>
        <name>dUMP</name>
        <dbReference type="ChEBI" id="CHEBI:246422"/>
        <note>ligand shared between dimeric partners</note>
    </ligand>
</feature>
<evidence type="ECO:0000313" key="3">
    <source>
        <dbReference type="Proteomes" id="UP000722750"/>
    </source>
</evidence>
<dbReference type="GO" id="GO:0032259">
    <property type="term" value="P:methylation"/>
    <property type="evidence" value="ECO:0007669"/>
    <property type="project" value="UniProtKB-KW"/>
</dbReference>
<name>A0A942A4F3_9BACT</name>
<feature type="active site" description="Involved in ionization of N3 of dUMP, leading to its activation" evidence="1">
    <location>
        <position position="187"/>
    </location>
</feature>
<feature type="binding site" evidence="1">
    <location>
        <position position="60"/>
    </location>
    <ligand>
        <name>FAD</name>
        <dbReference type="ChEBI" id="CHEBI:57692"/>
        <note>ligand shared between neighboring subunits</note>
    </ligand>
</feature>
<keyword evidence="1" id="KW-0285">Flavoprotein</keyword>
<feature type="binding site" evidence="1">
    <location>
        <begin position="176"/>
        <end position="178"/>
    </location>
    <ligand>
        <name>FAD</name>
        <dbReference type="ChEBI" id="CHEBI:57692"/>
        <note>ligand shared between neighboring subunits</note>
    </ligand>
</feature>
<proteinExistence type="inferred from homology"/>
<feature type="binding site" evidence="1">
    <location>
        <position position="92"/>
    </location>
    <ligand>
        <name>FAD</name>
        <dbReference type="ChEBI" id="CHEBI:57692"/>
        <note>ligand shared between neighboring subunits</note>
    </ligand>
</feature>
<comment type="subunit">
    <text evidence="1">Homotetramer.</text>
</comment>
<sequence length="247" mass="28115">MGQSKLNVRLLNHTKDPEGLIAHAAKLCYSPSSVEQLKDKIEKSDNRKFIEKLLKLGHLSPLEHVSFNFGVEGISRACSHQLVRHRIASYSQQSQRYVGEHSEKHKNAGEQIFDFVIPPSIKAAGKSEWFVERMQEIQKWYDELVEALGDSGEKSNEDARFILPNAAETKIIITMNARELLHFFSVRCCNRAQWEIRDLATEMLRLARKILPCIFSKSGPNCVAGPCTEGEMTCGKIDEVREKFKKL</sequence>
<dbReference type="HAMAP" id="MF_01408">
    <property type="entry name" value="ThyX"/>
    <property type="match status" value="1"/>
</dbReference>
<feature type="binding site" evidence="1">
    <location>
        <begin position="84"/>
        <end position="86"/>
    </location>
    <ligand>
        <name>FAD</name>
        <dbReference type="ChEBI" id="CHEBI:57692"/>
        <note>ligand shared between neighboring subunits</note>
    </ligand>
</feature>
<keyword evidence="1" id="KW-0808">Transferase</keyword>
<dbReference type="CDD" id="cd20175">
    <property type="entry name" value="ThyX"/>
    <property type="match status" value="1"/>
</dbReference>
<accession>A0A942A4F3</accession>
<organism evidence="2 3">
    <name type="scientific">Candidatus Scalindua arabica</name>
    <dbReference type="NCBI Taxonomy" id="1127984"/>
    <lineage>
        <taxon>Bacteria</taxon>
        <taxon>Pseudomonadati</taxon>
        <taxon>Planctomycetota</taxon>
        <taxon>Candidatus Brocadiia</taxon>
        <taxon>Candidatus Brocadiales</taxon>
        <taxon>Candidatus Scalinduaceae</taxon>
        <taxon>Candidatus Scalindua</taxon>
    </lineage>
</organism>
<keyword evidence="1" id="KW-0521">NADP</keyword>
<comment type="pathway">
    <text evidence="1">Pyrimidine metabolism; dTTP biosynthesis.</text>
</comment>